<gene>
    <name evidence="2" type="ORF">J1N35_019331</name>
</gene>
<organism evidence="2 3">
    <name type="scientific">Gossypium stocksii</name>
    <dbReference type="NCBI Taxonomy" id="47602"/>
    <lineage>
        <taxon>Eukaryota</taxon>
        <taxon>Viridiplantae</taxon>
        <taxon>Streptophyta</taxon>
        <taxon>Embryophyta</taxon>
        <taxon>Tracheophyta</taxon>
        <taxon>Spermatophyta</taxon>
        <taxon>Magnoliopsida</taxon>
        <taxon>eudicotyledons</taxon>
        <taxon>Gunneridae</taxon>
        <taxon>Pentapetalae</taxon>
        <taxon>rosids</taxon>
        <taxon>malvids</taxon>
        <taxon>Malvales</taxon>
        <taxon>Malvaceae</taxon>
        <taxon>Malvoideae</taxon>
        <taxon>Gossypium</taxon>
    </lineage>
</organism>
<name>A0A9D3VR54_9ROSI</name>
<feature type="region of interest" description="Disordered" evidence="1">
    <location>
        <begin position="48"/>
        <end position="73"/>
    </location>
</feature>
<keyword evidence="3" id="KW-1185">Reference proteome</keyword>
<dbReference type="Proteomes" id="UP000828251">
    <property type="component" value="Unassembled WGS sequence"/>
</dbReference>
<evidence type="ECO:0008006" key="4">
    <source>
        <dbReference type="Google" id="ProtNLM"/>
    </source>
</evidence>
<comment type="caution">
    <text evidence="2">The sequence shown here is derived from an EMBL/GenBank/DDBJ whole genome shotgun (WGS) entry which is preliminary data.</text>
</comment>
<feature type="region of interest" description="Disordered" evidence="1">
    <location>
        <begin position="1"/>
        <end position="24"/>
    </location>
</feature>
<accession>A0A9D3VR54</accession>
<proteinExistence type="predicted"/>
<protein>
    <recommendedName>
        <fullName evidence="4">Gag-pol polyprotein</fullName>
    </recommendedName>
</protein>
<evidence type="ECO:0000313" key="3">
    <source>
        <dbReference type="Proteomes" id="UP000828251"/>
    </source>
</evidence>
<reference evidence="2 3" key="1">
    <citation type="journal article" date="2021" name="Plant Biotechnol. J.">
        <title>Multi-omics assisted identification of the key and species-specific regulatory components of drought-tolerant mechanisms in Gossypium stocksii.</title>
        <authorList>
            <person name="Yu D."/>
            <person name="Ke L."/>
            <person name="Zhang D."/>
            <person name="Wu Y."/>
            <person name="Sun Y."/>
            <person name="Mei J."/>
            <person name="Sun J."/>
            <person name="Sun Y."/>
        </authorList>
    </citation>
    <scope>NUCLEOTIDE SEQUENCE [LARGE SCALE GENOMIC DNA]</scope>
    <source>
        <strain evidence="3">cv. E1</strain>
        <tissue evidence="2">Leaf</tissue>
    </source>
</reference>
<dbReference type="EMBL" id="JAIQCV010000006">
    <property type="protein sequence ID" value="KAH1092074.1"/>
    <property type="molecule type" value="Genomic_DNA"/>
</dbReference>
<sequence length="101" mass="11157">MPCNQSRSNSRDRCNFHNDRGHKNEGCSCFKDAIEEVVRNGELNDFMAQDAKPLGQSSGGTNKRKKKAREGNDPMVVSATIVEFEVKRILVDSGSAVKVLT</sequence>
<evidence type="ECO:0000313" key="2">
    <source>
        <dbReference type="EMBL" id="KAH1092074.1"/>
    </source>
</evidence>
<feature type="compositionally biased region" description="Basic and acidic residues" evidence="1">
    <location>
        <begin position="9"/>
        <end position="24"/>
    </location>
</feature>
<dbReference type="AlphaFoldDB" id="A0A9D3VR54"/>
<dbReference type="OrthoDB" id="1752268at2759"/>
<evidence type="ECO:0000256" key="1">
    <source>
        <dbReference type="SAM" id="MobiDB-lite"/>
    </source>
</evidence>